<dbReference type="STRING" id="204669.Acid345_3902"/>
<dbReference type="Pfam" id="PF00850">
    <property type="entry name" value="Hist_deacetyl"/>
    <property type="match status" value="1"/>
</dbReference>
<dbReference type="PANTHER" id="PTHR10625:SF19">
    <property type="entry name" value="HISTONE DEACETYLASE 12"/>
    <property type="match status" value="1"/>
</dbReference>
<evidence type="ECO:0000256" key="2">
    <source>
        <dbReference type="ARBA" id="ARBA00022801"/>
    </source>
</evidence>
<dbReference type="EnsemblBacteria" id="ABF42902">
    <property type="protein sequence ID" value="ABF42902"/>
    <property type="gene ID" value="Acid345_3902"/>
</dbReference>
<dbReference type="InterPro" id="IPR037138">
    <property type="entry name" value="His_deacetylse_dom_sf"/>
</dbReference>
<dbReference type="GO" id="GO:0040029">
    <property type="term" value="P:epigenetic regulation of gene expression"/>
    <property type="evidence" value="ECO:0007669"/>
    <property type="project" value="TreeGrafter"/>
</dbReference>
<dbReference type="eggNOG" id="COG0123">
    <property type="taxonomic scope" value="Bacteria"/>
</dbReference>
<dbReference type="InterPro" id="IPR000286">
    <property type="entry name" value="HDACs"/>
</dbReference>
<dbReference type="InterPro" id="IPR023696">
    <property type="entry name" value="Ureohydrolase_dom_sf"/>
</dbReference>
<dbReference type="AlphaFoldDB" id="Q1IJP8"/>
<sequence>MAALPVRSYCEPRANQRKCSVSMLPFKLVYSDHYRLPLGEHVFPTQKYELVKQELLEEGVASTQDFLTPTPATEADVLLVHSHFYVDKLIEGTLTAREELALEIPYSHEAVQAFLWHTGGTILAAERALSDGVAFNLGGGFHHAYPDHGEGFCMIHDVAVAIRKLQKQGRIQRVMTLDCDVHQGNGTAVIFAKHRDENSEALPSRSTSTIGNRLSGTMLERGADDVFTISLHQENNYPLQKPPSSIDVNLPDGTTDSEYIAWLDNAISSGFRQFQPDLLCYIAGADPYKEDQLGGLNLTIDGLKHRDELVFQAARAKGIPVMVTFAGGYARKIQDTVRIHRNTVGAAKEVFSGAGKS</sequence>
<evidence type="ECO:0000313" key="5">
    <source>
        <dbReference type="Proteomes" id="UP000002432"/>
    </source>
</evidence>
<feature type="domain" description="Histone deacetylase" evidence="3">
    <location>
        <begin position="41"/>
        <end position="332"/>
    </location>
</feature>
<dbReference type="Proteomes" id="UP000002432">
    <property type="component" value="Chromosome"/>
</dbReference>
<dbReference type="HOGENOM" id="CLU_007727_1_0_0"/>
<evidence type="ECO:0000256" key="1">
    <source>
        <dbReference type="ARBA" id="ARBA00005947"/>
    </source>
</evidence>
<comment type="similarity">
    <text evidence="1">Belongs to the histone deacetylase family.</text>
</comment>
<keyword evidence="5" id="KW-1185">Reference proteome</keyword>
<dbReference type="SUPFAM" id="SSF52768">
    <property type="entry name" value="Arginase/deacetylase"/>
    <property type="match status" value="1"/>
</dbReference>
<reference evidence="4 5" key="1">
    <citation type="journal article" date="2009" name="Appl. Environ. Microbiol.">
        <title>Three genomes from the phylum Acidobacteria provide insight into the lifestyles of these microorganisms in soils.</title>
        <authorList>
            <person name="Ward N.L."/>
            <person name="Challacombe J.F."/>
            <person name="Janssen P.H."/>
            <person name="Henrissat B."/>
            <person name="Coutinho P.M."/>
            <person name="Wu M."/>
            <person name="Xie G."/>
            <person name="Haft D.H."/>
            <person name="Sait M."/>
            <person name="Badger J."/>
            <person name="Barabote R.D."/>
            <person name="Bradley B."/>
            <person name="Brettin T.S."/>
            <person name="Brinkac L.M."/>
            <person name="Bruce D."/>
            <person name="Creasy T."/>
            <person name="Daugherty S.C."/>
            <person name="Davidsen T.M."/>
            <person name="DeBoy R.T."/>
            <person name="Detter J.C."/>
            <person name="Dodson R.J."/>
            <person name="Durkin A.S."/>
            <person name="Ganapathy A."/>
            <person name="Gwinn-Giglio M."/>
            <person name="Han C.S."/>
            <person name="Khouri H."/>
            <person name="Kiss H."/>
            <person name="Kothari S.P."/>
            <person name="Madupu R."/>
            <person name="Nelson K.E."/>
            <person name="Nelson W.C."/>
            <person name="Paulsen I."/>
            <person name="Penn K."/>
            <person name="Ren Q."/>
            <person name="Rosovitz M.J."/>
            <person name="Selengut J.D."/>
            <person name="Shrivastava S."/>
            <person name="Sullivan S.A."/>
            <person name="Tapia R."/>
            <person name="Thompson L.S."/>
            <person name="Watkins K.L."/>
            <person name="Yang Q."/>
            <person name="Yu C."/>
            <person name="Zafar N."/>
            <person name="Zhou L."/>
            <person name="Kuske C.R."/>
        </authorList>
    </citation>
    <scope>NUCLEOTIDE SEQUENCE [LARGE SCALE GENOMIC DNA]</scope>
    <source>
        <strain evidence="4 5">Ellin345</strain>
    </source>
</reference>
<organism evidence="4 5">
    <name type="scientific">Koribacter versatilis (strain Ellin345)</name>
    <dbReference type="NCBI Taxonomy" id="204669"/>
    <lineage>
        <taxon>Bacteria</taxon>
        <taxon>Pseudomonadati</taxon>
        <taxon>Acidobacteriota</taxon>
        <taxon>Terriglobia</taxon>
        <taxon>Terriglobales</taxon>
        <taxon>Candidatus Korobacteraceae</taxon>
        <taxon>Candidatus Korobacter</taxon>
    </lineage>
</organism>
<protein>
    <submittedName>
        <fullName evidence="4">Histone deacetylase superfamily</fullName>
    </submittedName>
</protein>
<gene>
    <name evidence="4" type="ordered locus">Acid345_3902</name>
</gene>
<dbReference type="GO" id="GO:0016787">
    <property type="term" value="F:hydrolase activity"/>
    <property type="evidence" value="ECO:0007669"/>
    <property type="project" value="UniProtKB-KW"/>
</dbReference>
<dbReference type="GO" id="GO:0004407">
    <property type="term" value="F:histone deacetylase activity"/>
    <property type="evidence" value="ECO:0007669"/>
    <property type="project" value="InterPro"/>
</dbReference>
<keyword evidence="2" id="KW-0378">Hydrolase</keyword>
<dbReference type="EMBL" id="CP000360">
    <property type="protein sequence ID" value="ABF42902.1"/>
    <property type="molecule type" value="Genomic_DNA"/>
</dbReference>
<evidence type="ECO:0000313" key="4">
    <source>
        <dbReference type="EMBL" id="ABF42902.1"/>
    </source>
</evidence>
<dbReference type="KEGG" id="aba:Acid345_3902"/>
<dbReference type="PANTHER" id="PTHR10625">
    <property type="entry name" value="HISTONE DEACETYLASE HDAC1-RELATED"/>
    <property type="match status" value="1"/>
</dbReference>
<dbReference type="PRINTS" id="PR01270">
    <property type="entry name" value="HDASUPER"/>
</dbReference>
<dbReference type="InterPro" id="IPR044150">
    <property type="entry name" value="HDAC_classIV"/>
</dbReference>
<evidence type="ECO:0000259" key="3">
    <source>
        <dbReference type="Pfam" id="PF00850"/>
    </source>
</evidence>
<accession>Q1IJP8</accession>
<dbReference type="CDD" id="cd09993">
    <property type="entry name" value="HDAC_classIV"/>
    <property type="match status" value="1"/>
</dbReference>
<name>Q1IJP8_KORVE</name>
<proteinExistence type="inferred from homology"/>
<dbReference type="InterPro" id="IPR023801">
    <property type="entry name" value="His_deacetylse_dom"/>
</dbReference>
<dbReference type="Gene3D" id="3.40.800.20">
    <property type="entry name" value="Histone deacetylase domain"/>
    <property type="match status" value="1"/>
</dbReference>